<evidence type="ECO:0000313" key="3">
    <source>
        <dbReference type="Proteomes" id="UP001499988"/>
    </source>
</evidence>
<dbReference type="PANTHER" id="PTHR30469:SF15">
    <property type="entry name" value="HLYD FAMILY OF SECRETION PROTEINS"/>
    <property type="match status" value="1"/>
</dbReference>
<feature type="coiled-coil region" evidence="1">
    <location>
        <begin position="169"/>
        <end position="217"/>
    </location>
</feature>
<dbReference type="RefSeq" id="WP_345333279.1">
    <property type="nucleotide sequence ID" value="NZ_BAABJZ010000006.1"/>
</dbReference>
<keyword evidence="3" id="KW-1185">Reference proteome</keyword>
<sequence length="436" mass="47432">MKRKPLKRWLPVGILAGLLVLILAVVLRPSAPVNEAYDRARLVEVTALQQAELAPQITGFGRVQPKVIWQAVAELGGPVRTRHPELETGRLLKQGTVLLEVDPLEYELRLAQAEADGNAARAQLTRVDQNASNLRDSLELEQGRLSLAQAETERQASLKAQGLVSSSELDSQRQSLLAQRKLVQELENQLRLLPDDRKVAQAQLKVAQAAVADARRRLSQTRILMPFDGRIAAVNVETDQVISANQVLVEVHGIDQMEVEAAVSLHDMRSLLTGSGSVGGDIDVAALGLSASVQLDTGRFQANWPARVIRVRESVDPTQATVGVVLAIEQDYGELDLATRPPLIAGLFVSAQIRAPQQSAYVVPARALRGDKLYVMTAAQQLRIVPVEVRFRQGDQVAIHGEFVEGEQVILNDLLPAVAGMSLRTAQSQSDEVLAP</sequence>
<dbReference type="Gene3D" id="2.40.420.20">
    <property type="match status" value="1"/>
</dbReference>
<accession>A0ABP9EIB8</accession>
<gene>
    <name evidence="2" type="ORF">GCM10023333_06080</name>
</gene>
<evidence type="ECO:0000313" key="2">
    <source>
        <dbReference type="EMBL" id="GAA4875579.1"/>
    </source>
</evidence>
<comment type="caution">
    <text evidence="2">The sequence shown here is derived from an EMBL/GenBank/DDBJ whole genome shotgun (WGS) entry which is preliminary data.</text>
</comment>
<keyword evidence="1" id="KW-0175">Coiled coil</keyword>
<organism evidence="2 3">
    <name type="scientific">Ferrimonas pelagia</name>
    <dbReference type="NCBI Taxonomy" id="1177826"/>
    <lineage>
        <taxon>Bacteria</taxon>
        <taxon>Pseudomonadati</taxon>
        <taxon>Pseudomonadota</taxon>
        <taxon>Gammaproteobacteria</taxon>
        <taxon>Alteromonadales</taxon>
        <taxon>Ferrimonadaceae</taxon>
        <taxon>Ferrimonas</taxon>
    </lineage>
</organism>
<evidence type="ECO:0000256" key="1">
    <source>
        <dbReference type="SAM" id="Coils"/>
    </source>
</evidence>
<dbReference type="Gene3D" id="2.40.30.170">
    <property type="match status" value="1"/>
</dbReference>
<dbReference type="Gene3D" id="1.10.287.470">
    <property type="entry name" value="Helix hairpin bin"/>
    <property type="match status" value="1"/>
</dbReference>
<proteinExistence type="predicted"/>
<dbReference type="Gene3D" id="2.40.50.100">
    <property type="match status" value="1"/>
</dbReference>
<dbReference type="EMBL" id="BAABJZ010000006">
    <property type="protein sequence ID" value="GAA4875579.1"/>
    <property type="molecule type" value="Genomic_DNA"/>
</dbReference>
<reference evidence="3" key="1">
    <citation type="journal article" date="2019" name="Int. J. Syst. Evol. Microbiol.">
        <title>The Global Catalogue of Microorganisms (GCM) 10K type strain sequencing project: providing services to taxonomists for standard genome sequencing and annotation.</title>
        <authorList>
            <consortium name="The Broad Institute Genomics Platform"/>
            <consortium name="The Broad Institute Genome Sequencing Center for Infectious Disease"/>
            <person name="Wu L."/>
            <person name="Ma J."/>
        </authorList>
    </citation>
    <scope>NUCLEOTIDE SEQUENCE [LARGE SCALE GENOMIC DNA]</scope>
    <source>
        <strain evidence="3">JCM 18401</strain>
    </source>
</reference>
<name>A0ABP9EIB8_9GAMM</name>
<dbReference type="SUPFAM" id="SSF111369">
    <property type="entry name" value="HlyD-like secretion proteins"/>
    <property type="match status" value="2"/>
</dbReference>
<protein>
    <submittedName>
        <fullName evidence="2">Acriflavin resistance protein</fullName>
    </submittedName>
</protein>
<dbReference type="PANTHER" id="PTHR30469">
    <property type="entry name" value="MULTIDRUG RESISTANCE PROTEIN MDTA"/>
    <property type="match status" value="1"/>
</dbReference>
<dbReference type="Proteomes" id="UP001499988">
    <property type="component" value="Unassembled WGS sequence"/>
</dbReference>